<dbReference type="EMBL" id="JAIWYP010000005">
    <property type="protein sequence ID" value="KAH3823781.1"/>
    <property type="molecule type" value="Genomic_DNA"/>
</dbReference>
<accession>A0A9D4GYI0</accession>
<organism evidence="2 3">
    <name type="scientific">Dreissena polymorpha</name>
    <name type="common">Zebra mussel</name>
    <name type="synonym">Mytilus polymorpha</name>
    <dbReference type="NCBI Taxonomy" id="45954"/>
    <lineage>
        <taxon>Eukaryota</taxon>
        <taxon>Metazoa</taxon>
        <taxon>Spiralia</taxon>
        <taxon>Lophotrochozoa</taxon>
        <taxon>Mollusca</taxon>
        <taxon>Bivalvia</taxon>
        <taxon>Autobranchia</taxon>
        <taxon>Heteroconchia</taxon>
        <taxon>Euheterodonta</taxon>
        <taxon>Imparidentia</taxon>
        <taxon>Neoheterodontei</taxon>
        <taxon>Myida</taxon>
        <taxon>Dreissenoidea</taxon>
        <taxon>Dreissenidae</taxon>
        <taxon>Dreissena</taxon>
    </lineage>
</organism>
<keyword evidence="3" id="KW-1185">Reference proteome</keyword>
<feature type="compositionally biased region" description="Polar residues" evidence="1">
    <location>
        <begin position="15"/>
        <end position="30"/>
    </location>
</feature>
<proteinExistence type="predicted"/>
<gene>
    <name evidence="2" type="ORF">DPMN_125603</name>
</gene>
<dbReference type="AlphaFoldDB" id="A0A9D4GYI0"/>
<protein>
    <submittedName>
        <fullName evidence="2">Uncharacterized protein</fullName>
    </submittedName>
</protein>
<comment type="caution">
    <text evidence="2">The sequence shown here is derived from an EMBL/GenBank/DDBJ whole genome shotgun (WGS) entry which is preliminary data.</text>
</comment>
<name>A0A9D4GYI0_DREPO</name>
<dbReference type="Proteomes" id="UP000828390">
    <property type="component" value="Unassembled WGS sequence"/>
</dbReference>
<sequence length="82" mass="8881">MVPIPSGHLQENPRLCQTVSRTSGSPTRYSKTVGDDANTVLVPEGDSRTVPDGARRCQTVSQIGARQYNRPSGTSRRLPDSL</sequence>
<evidence type="ECO:0000256" key="1">
    <source>
        <dbReference type="SAM" id="MobiDB-lite"/>
    </source>
</evidence>
<reference evidence="2" key="1">
    <citation type="journal article" date="2019" name="bioRxiv">
        <title>The Genome of the Zebra Mussel, Dreissena polymorpha: A Resource for Invasive Species Research.</title>
        <authorList>
            <person name="McCartney M.A."/>
            <person name="Auch B."/>
            <person name="Kono T."/>
            <person name="Mallez S."/>
            <person name="Zhang Y."/>
            <person name="Obille A."/>
            <person name="Becker A."/>
            <person name="Abrahante J.E."/>
            <person name="Garbe J."/>
            <person name="Badalamenti J.P."/>
            <person name="Herman A."/>
            <person name="Mangelson H."/>
            <person name="Liachko I."/>
            <person name="Sullivan S."/>
            <person name="Sone E.D."/>
            <person name="Koren S."/>
            <person name="Silverstein K.A.T."/>
            <person name="Beckman K.B."/>
            <person name="Gohl D.M."/>
        </authorList>
    </citation>
    <scope>NUCLEOTIDE SEQUENCE</scope>
    <source>
        <strain evidence="2">Duluth1</strain>
        <tissue evidence="2">Whole animal</tissue>
    </source>
</reference>
<evidence type="ECO:0000313" key="3">
    <source>
        <dbReference type="Proteomes" id="UP000828390"/>
    </source>
</evidence>
<evidence type="ECO:0000313" key="2">
    <source>
        <dbReference type="EMBL" id="KAH3823781.1"/>
    </source>
</evidence>
<feature type="compositionally biased region" description="Basic and acidic residues" evidence="1">
    <location>
        <begin position="45"/>
        <end position="55"/>
    </location>
</feature>
<feature type="region of interest" description="Disordered" evidence="1">
    <location>
        <begin position="1"/>
        <end position="82"/>
    </location>
</feature>
<feature type="compositionally biased region" description="Polar residues" evidence="1">
    <location>
        <begin position="58"/>
        <end position="75"/>
    </location>
</feature>
<reference evidence="2" key="2">
    <citation type="submission" date="2020-11" db="EMBL/GenBank/DDBJ databases">
        <authorList>
            <person name="McCartney M.A."/>
            <person name="Auch B."/>
            <person name="Kono T."/>
            <person name="Mallez S."/>
            <person name="Becker A."/>
            <person name="Gohl D.M."/>
            <person name="Silverstein K.A.T."/>
            <person name="Koren S."/>
            <person name="Bechman K.B."/>
            <person name="Herman A."/>
            <person name="Abrahante J.E."/>
            <person name="Garbe J."/>
        </authorList>
    </citation>
    <scope>NUCLEOTIDE SEQUENCE</scope>
    <source>
        <strain evidence="2">Duluth1</strain>
        <tissue evidence="2">Whole animal</tissue>
    </source>
</reference>